<dbReference type="PANTHER" id="PTHR32089:SF114">
    <property type="entry name" value="METHYL-ACCEPTING CHEMOTAXIS PROTEIN MCPB"/>
    <property type="match status" value="1"/>
</dbReference>
<dbReference type="SUPFAM" id="SSF103190">
    <property type="entry name" value="Sensory domain-like"/>
    <property type="match status" value="1"/>
</dbReference>
<keyword evidence="2" id="KW-1003">Cell membrane</keyword>
<comment type="subcellular location">
    <subcellularLocation>
        <location evidence="1">Cell membrane</location>
        <topology evidence="1">Multi-pass membrane protein</topology>
    </subcellularLocation>
</comment>
<evidence type="ECO:0000259" key="11">
    <source>
        <dbReference type="PROSITE" id="PS50111"/>
    </source>
</evidence>
<dbReference type="SUPFAM" id="SSF58104">
    <property type="entry name" value="Methyl-accepting chemotaxis protein (MCP) signaling domain"/>
    <property type="match status" value="1"/>
</dbReference>
<evidence type="ECO:0000256" key="7">
    <source>
        <dbReference type="ARBA" id="ARBA00023224"/>
    </source>
</evidence>
<comment type="caution">
    <text evidence="13">The sequence shown here is derived from an EMBL/GenBank/DDBJ whole genome shotgun (WGS) entry which is preliminary data.</text>
</comment>
<evidence type="ECO:0000256" key="4">
    <source>
        <dbReference type="ARBA" id="ARBA00022692"/>
    </source>
</evidence>
<feature type="transmembrane region" description="Helical" evidence="10">
    <location>
        <begin position="284"/>
        <end position="306"/>
    </location>
</feature>
<dbReference type="PROSITE" id="PS50111">
    <property type="entry name" value="CHEMOTAXIS_TRANSDUC_2"/>
    <property type="match status" value="1"/>
</dbReference>
<dbReference type="SMART" id="SM00304">
    <property type="entry name" value="HAMP"/>
    <property type="match status" value="1"/>
</dbReference>
<evidence type="ECO:0000256" key="6">
    <source>
        <dbReference type="ARBA" id="ARBA00023136"/>
    </source>
</evidence>
<dbReference type="Gene3D" id="1.10.287.950">
    <property type="entry name" value="Methyl-accepting chemotaxis protein"/>
    <property type="match status" value="1"/>
</dbReference>
<dbReference type="CDD" id="cd06225">
    <property type="entry name" value="HAMP"/>
    <property type="match status" value="1"/>
</dbReference>
<sequence length="665" mass="72198">MKFKKASINSIRSKLIVSLISVCIIPLLITSFFSYNKSKSILNNKLNLTSTQTLTEINNGLMDYFHGLSDITSMTAKNPPITNIDNENNLGLVSEILKNVKESDNDILDSYYGTASGKFVIYPNVKMPDGYDATTRPWYKQAIEAKGKVVVTPPYKDAATGSMVVGIAQTVEKDGKVVGVLGIDCTLSTLADRIATKKIGNSGYVFIADTAGNILAHPNRSLINTDAAAKQSFWDKAKSEDSGFVNYTFNGVDKFGVFQTNRLTGWKLVATLDQSELTTDTKSILVNTSIIIGIMFLITVALSLVLSRGLSMNVKKLKEVFAKASQGDLSTFVEVKSKDELGELARDYNAMIKNIGVLLDSAKKTSNRVLDTTSNLSSMAEETTASMSQVALAVSEISQGANDLAENSQETATGVGQLSDRLDDIAVITNDMNNVSKNTEVLSKQGIDTVNILINKNSETMQASKKVSEIVIDMDTSVKEISTISDAINAITEQTNLLSLNASIEAARAGEAGKGFAVVADEIRKLAEQSKGSTEQIKSIIENIKEKATTAVQAMDDTKKISSEQNEAVAKTEQIFTDILLAIKTLTDKVQNVKKSVENMQVQKQVLVTQVENTSAVSEETASSTEEVTASTEEVTATMEKFTQHTTELQDLAERLKDEIDKFKM</sequence>
<dbReference type="SMART" id="SM00283">
    <property type="entry name" value="MA"/>
    <property type="match status" value="1"/>
</dbReference>
<keyword evidence="3" id="KW-0145">Chemotaxis</keyword>
<evidence type="ECO:0000256" key="5">
    <source>
        <dbReference type="ARBA" id="ARBA00022989"/>
    </source>
</evidence>
<dbReference type="InterPro" id="IPR003660">
    <property type="entry name" value="HAMP_dom"/>
</dbReference>
<evidence type="ECO:0000256" key="8">
    <source>
        <dbReference type="ARBA" id="ARBA00029447"/>
    </source>
</evidence>
<name>A0A6V8SCS9_9CLOT</name>
<dbReference type="CDD" id="cd11386">
    <property type="entry name" value="MCP_signal"/>
    <property type="match status" value="1"/>
</dbReference>
<dbReference type="RefSeq" id="WP_183276586.1">
    <property type="nucleotide sequence ID" value="NZ_BLZR01000001.1"/>
</dbReference>
<evidence type="ECO:0000256" key="9">
    <source>
        <dbReference type="PROSITE-ProRule" id="PRU00284"/>
    </source>
</evidence>
<evidence type="ECO:0000313" key="14">
    <source>
        <dbReference type="Proteomes" id="UP000580568"/>
    </source>
</evidence>
<dbReference type="CDD" id="cd12913">
    <property type="entry name" value="PDC1_MCP_like"/>
    <property type="match status" value="1"/>
</dbReference>
<dbReference type="Pfam" id="PF00015">
    <property type="entry name" value="MCPsignal"/>
    <property type="match status" value="1"/>
</dbReference>
<dbReference type="CDD" id="cd12912">
    <property type="entry name" value="PDC2_MCP_like"/>
    <property type="match status" value="1"/>
</dbReference>
<evidence type="ECO:0000256" key="2">
    <source>
        <dbReference type="ARBA" id="ARBA00022475"/>
    </source>
</evidence>
<dbReference type="PANTHER" id="PTHR32089">
    <property type="entry name" value="METHYL-ACCEPTING CHEMOTAXIS PROTEIN MCPB"/>
    <property type="match status" value="1"/>
</dbReference>
<dbReference type="PRINTS" id="PR00260">
    <property type="entry name" value="CHEMTRNSDUCR"/>
</dbReference>
<dbReference type="Pfam" id="PF02743">
    <property type="entry name" value="dCache_1"/>
    <property type="match status" value="1"/>
</dbReference>
<evidence type="ECO:0000256" key="1">
    <source>
        <dbReference type="ARBA" id="ARBA00004651"/>
    </source>
</evidence>
<dbReference type="GO" id="GO:0004888">
    <property type="term" value="F:transmembrane signaling receptor activity"/>
    <property type="evidence" value="ECO:0007669"/>
    <property type="project" value="InterPro"/>
</dbReference>
<comment type="similarity">
    <text evidence="8">Belongs to the methyl-accepting chemotaxis (MCP) protein family.</text>
</comment>
<proteinExistence type="inferred from homology"/>
<dbReference type="GO" id="GO:0007165">
    <property type="term" value="P:signal transduction"/>
    <property type="evidence" value="ECO:0007669"/>
    <property type="project" value="UniProtKB-KW"/>
</dbReference>
<dbReference type="InterPro" id="IPR004089">
    <property type="entry name" value="MCPsignal_dom"/>
</dbReference>
<organism evidence="13 14">
    <name type="scientific">Clostridium fungisolvens</name>
    <dbReference type="NCBI Taxonomy" id="1604897"/>
    <lineage>
        <taxon>Bacteria</taxon>
        <taxon>Bacillati</taxon>
        <taxon>Bacillota</taxon>
        <taxon>Clostridia</taxon>
        <taxon>Eubacteriales</taxon>
        <taxon>Clostridiaceae</taxon>
        <taxon>Clostridium</taxon>
    </lineage>
</organism>
<dbReference type="AlphaFoldDB" id="A0A6V8SCS9"/>
<gene>
    <name evidence="13" type="ORF">bsdtw1_01120</name>
</gene>
<keyword evidence="5 10" id="KW-1133">Transmembrane helix</keyword>
<dbReference type="InterPro" id="IPR029151">
    <property type="entry name" value="Sensor-like_sf"/>
</dbReference>
<protein>
    <submittedName>
        <fullName evidence="13">Methyl-accepting chemotaxis protein McpC</fullName>
    </submittedName>
</protein>
<dbReference type="Proteomes" id="UP000580568">
    <property type="component" value="Unassembled WGS sequence"/>
</dbReference>
<dbReference type="Pfam" id="PF00672">
    <property type="entry name" value="HAMP"/>
    <property type="match status" value="1"/>
</dbReference>
<evidence type="ECO:0000313" key="13">
    <source>
        <dbReference type="EMBL" id="GFP75054.1"/>
    </source>
</evidence>
<dbReference type="GO" id="GO:0005886">
    <property type="term" value="C:plasma membrane"/>
    <property type="evidence" value="ECO:0007669"/>
    <property type="project" value="UniProtKB-SubCell"/>
</dbReference>
<dbReference type="PROSITE" id="PS50885">
    <property type="entry name" value="HAMP"/>
    <property type="match status" value="1"/>
</dbReference>
<dbReference type="Gene3D" id="3.30.450.20">
    <property type="entry name" value="PAS domain"/>
    <property type="match status" value="2"/>
</dbReference>
<keyword evidence="7 9" id="KW-0807">Transducer</keyword>
<feature type="domain" description="HAMP" evidence="12">
    <location>
        <begin position="308"/>
        <end position="360"/>
    </location>
</feature>
<accession>A0A6V8SCS9</accession>
<dbReference type="EMBL" id="BLZR01000001">
    <property type="protein sequence ID" value="GFP75054.1"/>
    <property type="molecule type" value="Genomic_DNA"/>
</dbReference>
<evidence type="ECO:0000256" key="3">
    <source>
        <dbReference type="ARBA" id="ARBA00022500"/>
    </source>
</evidence>
<keyword evidence="14" id="KW-1185">Reference proteome</keyword>
<reference evidence="13 14" key="1">
    <citation type="submission" date="2020-07" db="EMBL/GenBank/DDBJ databases">
        <title>A new beta-1,3-glucan-decomposing anaerobic bacterium isolated from anoxic soil subjected to biological soil disinfestation.</title>
        <authorList>
            <person name="Ueki A."/>
            <person name="Tonouchi A."/>
        </authorList>
    </citation>
    <scope>NUCLEOTIDE SEQUENCE [LARGE SCALE GENOMIC DNA]</scope>
    <source>
        <strain evidence="13 14">TW1</strain>
    </source>
</reference>
<feature type="domain" description="Methyl-accepting transducer" evidence="11">
    <location>
        <begin position="379"/>
        <end position="636"/>
    </location>
</feature>
<dbReference type="InterPro" id="IPR033479">
    <property type="entry name" value="dCache_1"/>
</dbReference>
<keyword evidence="4 10" id="KW-0812">Transmembrane</keyword>
<dbReference type="GO" id="GO:0006935">
    <property type="term" value="P:chemotaxis"/>
    <property type="evidence" value="ECO:0007669"/>
    <property type="project" value="UniProtKB-KW"/>
</dbReference>
<dbReference type="InterPro" id="IPR004090">
    <property type="entry name" value="Chemotax_Me-accpt_rcpt"/>
</dbReference>
<keyword evidence="6 10" id="KW-0472">Membrane</keyword>
<evidence type="ECO:0000256" key="10">
    <source>
        <dbReference type="SAM" id="Phobius"/>
    </source>
</evidence>
<evidence type="ECO:0000259" key="12">
    <source>
        <dbReference type="PROSITE" id="PS50885"/>
    </source>
</evidence>
<feature type="transmembrane region" description="Helical" evidence="10">
    <location>
        <begin position="15"/>
        <end position="35"/>
    </location>
</feature>